<keyword evidence="4" id="KW-1185">Reference proteome</keyword>
<dbReference type="PROSITE" id="PS51029">
    <property type="entry name" value="MADF"/>
    <property type="match status" value="1"/>
</dbReference>
<feature type="compositionally biased region" description="Polar residues" evidence="1">
    <location>
        <begin position="203"/>
        <end position="222"/>
    </location>
</feature>
<dbReference type="GO" id="GO:0005667">
    <property type="term" value="C:transcription regulator complex"/>
    <property type="evidence" value="ECO:0007669"/>
    <property type="project" value="TreeGrafter"/>
</dbReference>
<organism evidence="4">
    <name type="scientific">Camponotus floridanus</name>
    <name type="common">Florida carpenter ant</name>
    <dbReference type="NCBI Taxonomy" id="104421"/>
    <lineage>
        <taxon>Eukaryota</taxon>
        <taxon>Metazoa</taxon>
        <taxon>Ecdysozoa</taxon>
        <taxon>Arthropoda</taxon>
        <taxon>Hexapoda</taxon>
        <taxon>Insecta</taxon>
        <taxon>Pterygota</taxon>
        <taxon>Neoptera</taxon>
        <taxon>Endopterygota</taxon>
        <taxon>Hymenoptera</taxon>
        <taxon>Apocrita</taxon>
        <taxon>Aculeata</taxon>
        <taxon>Formicoidea</taxon>
        <taxon>Formicidae</taxon>
        <taxon>Formicinae</taxon>
        <taxon>Camponotus</taxon>
    </lineage>
</organism>
<dbReference type="OrthoDB" id="6147983at2759"/>
<dbReference type="OMA" id="ANEYECI"/>
<feature type="domain" description="MADF" evidence="2">
    <location>
        <begin position="19"/>
        <end position="107"/>
    </location>
</feature>
<dbReference type="SMART" id="SM00595">
    <property type="entry name" value="MADF"/>
    <property type="match status" value="1"/>
</dbReference>
<dbReference type="PANTHER" id="PTHR12243">
    <property type="entry name" value="MADF DOMAIN TRANSCRIPTION FACTOR"/>
    <property type="match status" value="1"/>
</dbReference>
<reference evidence="3 4" key="1">
    <citation type="journal article" date="2010" name="Science">
        <title>Genomic comparison of the ants Camponotus floridanus and Harpegnathos saltator.</title>
        <authorList>
            <person name="Bonasio R."/>
            <person name="Zhang G."/>
            <person name="Ye C."/>
            <person name="Mutti N.S."/>
            <person name="Fang X."/>
            <person name="Qin N."/>
            <person name="Donahue G."/>
            <person name="Yang P."/>
            <person name="Li Q."/>
            <person name="Li C."/>
            <person name="Zhang P."/>
            <person name="Huang Z."/>
            <person name="Berger S.L."/>
            <person name="Reinberg D."/>
            <person name="Wang J."/>
            <person name="Liebig J."/>
        </authorList>
    </citation>
    <scope>NUCLEOTIDE SEQUENCE [LARGE SCALE GENOMIC DNA]</scope>
    <source>
        <strain evidence="4">C129</strain>
    </source>
</reference>
<feature type="region of interest" description="Disordered" evidence="1">
    <location>
        <begin position="203"/>
        <end position="224"/>
    </location>
</feature>
<dbReference type="PANTHER" id="PTHR12243:SF69">
    <property type="entry name" value="SI:CH73-59F11.3"/>
    <property type="match status" value="1"/>
</dbReference>
<dbReference type="GO" id="GO:0006357">
    <property type="term" value="P:regulation of transcription by RNA polymerase II"/>
    <property type="evidence" value="ECO:0007669"/>
    <property type="project" value="TreeGrafter"/>
</dbReference>
<protein>
    <submittedName>
        <fullName evidence="3">Transcription factor Adf-1</fullName>
    </submittedName>
</protein>
<gene>
    <name evidence="3" type="ORF">EAG_02163</name>
</gene>
<dbReference type="InterPro" id="IPR006578">
    <property type="entry name" value="MADF-dom"/>
</dbReference>
<sequence>MSDIEDIEDNNNNFIDDEILIAIVQANPCLYAKNDASYKDNKMKEMKWESIAESLNCTTNEAKKRWDCLRNQFSRKLRAQKIQPSGSGQTSEWPLMSYMSFLKPHIQNRKTRGSLLQIASSRCSETSSSCSINSSIPQSPTDVITSHCQFPASYTYSARFSDWNDDCNASLTVENLNTSTEDTAQSESSGVFTTEKENIGSTLQTSTSHIFTPQTSKKSNYQEGVPKSAKRILVPPLDNFAKKKKASNERLEDLLNKSSQAISDLATTYKDKEIKEKEGFSDANTIVISQALKTVMPENQLSCLIAVLQLIEKFKE</sequence>
<accession>E2A020</accession>
<dbReference type="Pfam" id="PF10545">
    <property type="entry name" value="MADF_DNA_bdg"/>
    <property type="match status" value="1"/>
</dbReference>
<dbReference type="GO" id="GO:0005634">
    <property type="term" value="C:nucleus"/>
    <property type="evidence" value="ECO:0007669"/>
    <property type="project" value="TreeGrafter"/>
</dbReference>
<evidence type="ECO:0000313" key="3">
    <source>
        <dbReference type="EMBL" id="EFN73219.1"/>
    </source>
</evidence>
<dbReference type="InterPro" id="IPR039353">
    <property type="entry name" value="TF_Adf1"/>
</dbReference>
<evidence type="ECO:0000313" key="4">
    <source>
        <dbReference type="Proteomes" id="UP000000311"/>
    </source>
</evidence>
<dbReference type="AlphaFoldDB" id="E2A020"/>
<proteinExistence type="predicted"/>
<name>E2A020_CAMFO</name>
<evidence type="ECO:0000256" key="1">
    <source>
        <dbReference type="SAM" id="MobiDB-lite"/>
    </source>
</evidence>
<dbReference type="InParanoid" id="E2A020"/>
<dbReference type="EMBL" id="GL435538">
    <property type="protein sequence ID" value="EFN73219.1"/>
    <property type="molecule type" value="Genomic_DNA"/>
</dbReference>
<dbReference type="Proteomes" id="UP000000311">
    <property type="component" value="Unassembled WGS sequence"/>
</dbReference>
<evidence type="ECO:0000259" key="2">
    <source>
        <dbReference type="PROSITE" id="PS51029"/>
    </source>
</evidence>